<gene>
    <name evidence="2" type="ORF">A6M13_13445</name>
</gene>
<dbReference type="InterPro" id="IPR000014">
    <property type="entry name" value="PAS"/>
</dbReference>
<dbReference type="InterPro" id="IPR029787">
    <property type="entry name" value="Nucleotide_cyclase"/>
</dbReference>
<dbReference type="Pfam" id="PF00990">
    <property type="entry name" value="GGDEF"/>
    <property type="match status" value="1"/>
</dbReference>
<evidence type="ECO:0000313" key="3">
    <source>
        <dbReference type="Proteomes" id="UP000093199"/>
    </source>
</evidence>
<dbReference type="SUPFAM" id="SSF55073">
    <property type="entry name" value="Nucleotide cyclase"/>
    <property type="match status" value="1"/>
</dbReference>
<dbReference type="InterPro" id="IPR043128">
    <property type="entry name" value="Rev_trsase/Diguanyl_cyclase"/>
</dbReference>
<dbReference type="InterPro" id="IPR013655">
    <property type="entry name" value="PAS_fold_3"/>
</dbReference>
<evidence type="ECO:0000313" key="2">
    <source>
        <dbReference type="EMBL" id="OCS85437.1"/>
    </source>
</evidence>
<dbReference type="NCBIfam" id="TIGR00254">
    <property type="entry name" value="GGDEF"/>
    <property type="match status" value="1"/>
</dbReference>
<dbReference type="Proteomes" id="UP000093199">
    <property type="component" value="Unassembled WGS sequence"/>
</dbReference>
<dbReference type="InterPro" id="IPR035965">
    <property type="entry name" value="PAS-like_dom_sf"/>
</dbReference>
<dbReference type="CDD" id="cd01949">
    <property type="entry name" value="GGDEF"/>
    <property type="match status" value="1"/>
</dbReference>
<keyword evidence="3" id="KW-1185">Reference proteome</keyword>
<accession>A0A1C0YE31</accession>
<proteinExistence type="predicted"/>
<sequence>MNRAQFLEQEPHFHIIAEKIKEVIVIMNAEKEHLYISPGLYTTFGYDVETLQRARGFVNIYEADVETFAKWFEQTITEKASSFLEVRCLHAKKGWVWTQIHGTPVYEGSEFSHMVMVIRDISVEKELEEQLALYAYVDKLSELPNRVALLEDLEVLLRNGEQERIPYAVLMLNIDDFKRINEKYGYDLGDEAIRYVGSVLQSFVSDDVKVYRLAGDEFVIKVLHANATKVRELLHALTARLEAPATIDDVTLTIPASMGGIMSHHYDYTATQLLVEVDEVVHKVKLSSTHEYQIAMI</sequence>
<dbReference type="PROSITE" id="PS50887">
    <property type="entry name" value="GGDEF"/>
    <property type="match status" value="1"/>
</dbReference>
<dbReference type="NCBIfam" id="TIGR00229">
    <property type="entry name" value="sensory_box"/>
    <property type="match status" value="1"/>
</dbReference>
<protein>
    <recommendedName>
        <fullName evidence="1">GGDEF domain-containing protein</fullName>
    </recommendedName>
</protein>
<dbReference type="InterPro" id="IPR001610">
    <property type="entry name" value="PAC"/>
</dbReference>
<dbReference type="STRING" id="33978.A6M13_13445"/>
<dbReference type="SMART" id="SM00086">
    <property type="entry name" value="PAC"/>
    <property type="match status" value="1"/>
</dbReference>
<name>A0A1C0YE31_9BACL</name>
<dbReference type="PANTHER" id="PTHR44757">
    <property type="entry name" value="DIGUANYLATE CYCLASE DGCP"/>
    <property type="match status" value="1"/>
</dbReference>
<dbReference type="SUPFAM" id="SSF55785">
    <property type="entry name" value="PYP-like sensor domain (PAS domain)"/>
    <property type="match status" value="1"/>
</dbReference>
<dbReference type="InterPro" id="IPR000160">
    <property type="entry name" value="GGDEF_dom"/>
</dbReference>
<dbReference type="RefSeq" id="WP_066545001.1">
    <property type="nucleotide sequence ID" value="NZ_MASJ01000014.1"/>
</dbReference>
<dbReference type="EMBL" id="MASJ01000014">
    <property type="protein sequence ID" value="OCS85437.1"/>
    <property type="molecule type" value="Genomic_DNA"/>
</dbReference>
<dbReference type="SMART" id="SM00267">
    <property type="entry name" value="GGDEF"/>
    <property type="match status" value="1"/>
</dbReference>
<dbReference type="Pfam" id="PF08447">
    <property type="entry name" value="PAS_3"/>
    <property type="match status" value="1"/>
</dbReference>
<evidence type="ECO:0000259" key="1">
    <source>
        <dbReference type="PROSITE" id="PS50887"/>
    </source>
</evidence>
<feature type="domain" description="GGDEF" evidence="1">
    <location>
        <begin position="165"/>
        <end position="297"/>
    </location>
</feature>
<dbReference type="OrthoDB" id="2624050at2"/>
<organism evidence="2 3">
    <name type="scientific">Caryophanon tenue</name>
    <dbReference type="NCBI Taxonomy" id="33978"/>
    <lineage>
        <taxon>Bacteria</taxon>
        <taxon>Bacillati</taxon>
        <taxon>Bacillota</taxon>
        <taxon>Bacilli</taxon>
        <taxon>Bacillales</taxon>
        <taxon>Caryophanaceae</taxon>
        <taxon>Caryophanon</taxon>
    </lineage>
</organism>
<comment type="caution">
    <text evidence="2">The sequence shown here is derived from an EMBL/GenBank/DDBJ whole genome shotgun (WGS) entry which is preliminary data.</text>
</comment>
<dbReference type="PANTHER" id="PTHR44757:SF2">
    <property type="entry name" value="BIOFILM ARCHITECTURE MAINTENANCE PROTEIN MBAA"/>
    <property type="match status" value="1"/>
</dbReference>
<dbReference type="InterPro" id="IPR052155">
    <property type="entry name" value="Biofilm_reg_signaling"/>
</dbReference>
<dbReference type="AlphaFoldDB" id="A0A1C0YE31"/>
<dbReference type="Gene3D" id="3.30.450.20">
    <property type="entry name" value="PAS domain"/>
    <property type="match status" value="1"/>
</dbReference>
<reference evidence="2 3" key="1">
    <citation type="submission" date="2016-07" db="EMBL/GenBank/DDBJ databases">
        <title>Caryophanon tenue genome sequencing.</title>
        <authorList>
            <person name="Verma A."/>
            <person name="Pal Y."/>
            <person name="Krishnamurthi S."/>
        </authorList>
    </citation>
    <scope>NUCLEOTIDE SEQUENCE [LARGE SCALE GENOMIC DNA]</scope>
    <source>
        <strain evidence="2 3">DSM 14152</strain>
    </source>
</reference>
<dbReference type="Gene3D" id="3.30.70.270">
    <property type="match status" value="1"/>
</dbReference>